<dbReference type="InterPro" id="IPR043729">
    <property type="entry name" value="DUF5672"/>
</dbReference>
<evidence type="ECO:0000313" key="4">
    <source>
        <dbReference type="Proteomes" id="UP000193685"/>
    </source>
</evidence>
<feature type="transmembrane region" description="Helical" evidence="1">
    <location>
        <begin position="66"/>
        <end position="84"/>
    </location>
</feature>
<keyword evidence="1" id="KW-1133">Transmembrane helix</keyword>
<dbReference type="EMBL" id="MCFI01000018">
    <property type="protein sequence ID" value="ORY78119.1"/>
    <property type="molecule type" value="Genomic_DNA"/>
</dbReference>
<gene>
    <name evidence="3" type="ORF">BCR37DRAFT_394629</name>
</gene>
<feature type="transmembrane region" description="Helical" evidence="1">
    <location>
        <begin position="7"/>
        <end position="30"/>
    </location>
</feature>
<dbReference type="OrthoDB" id="10025998at2759"/>
<dbReference type="RefSeq" id="XP_040723230.1">
    <property type="nucleotide sequence ID" value="XM_040871497.1"/>
</dbReference>
<dbReference type="OMA" id="HEQIWDK"/>
<reference evidence="3 4" key="1">
    <citation type="submission" date="2016-07" db="EMBL/GenBank/DDBJ databases">
        <title>Pervasive Adenine N6-methylation of Active Genes in Fungi.</title>
        <authorList>
            <consortium name="DOE Joint Genome Institute"/>
            <person name="Mondo S.J."/>
            <person name="Dannebaum R.O."/>
            <person name="Kuo R.C."/>
            <person name="Labutti K."/>
            <person name="Haridas S."/>
            <person name="Kuo A."/>
            <person name="Salamov A."/>
            <person name="Ahrendt S.R."/>
            <person name="Lipzen A."/>
            <person name="Sullivan W."/>
            <person name="Andreopoulos W.B."/>
            <person name="Clum A."/>
            <person name="Lindquist E."/>
            <person name="Daum C."/>
            <person name="Ramamoorthy G.K."/>
            <person name="Gryganskyi A."/>
            <person name="Culley D."/>
            <person name="Magnuson J.K."/>
            <person name="James T.Y."/>
            <person name="O'Malley M.A."/>
            <person name="Stajich J.E."/>
            <person name="Spatafora J.W."/>
            <person name="Visel A."/>
            <person name="Grigoriev I.V."/>
        </authorList>
    </citation>
    <scope>NUCLEOTIDE SEQUENCE [LARGE SCALE GENOMIC DNA]</scope>
    <source>
        <strain evidence="3 4">12-1054</strain>
    </source>
</reference>
<dbReference type="Pfam" id="PF18922">
    <property type="entry name" value="DUF5672"/>
    <property type="match status" value="1"/>
</dbReference>
<dbReference type="GeneID" id="63788096"/>
<evidence type="ECO:0000256" key="1">
    <source>
        <dbReference type="SAM" id="Phobius"/>
    </source>
</evidence>
<comment type="caution">
    <text evidence="3">The sequence shown here is derived from an EMBL/GenBank/DDBJ whole genome shotgun (WGS) entry which is preliminary data.</text>
</comment>
<evidence type="ECO:0000313" key="3">
    <source>
        <dbReference type="EMBL" id="ORY78119.1"/>
    </source>
</evidence>
<sequence>MTCIDEGALAVLLYGLACHVVVDLLDAVVMQVPLQPWSFCLLLLGIIVLSTHLSKDDGNKQDNIPPFLECFIALAGILCVLYAASGRRPSADIASPAAVSVTVGKVSLNMTKVASLIETRPLPILVPFLSHWLANVPEDWPFVVWTSPEAKDQMLSSATLSRAVASGRLNLTILPDWVDVSSGEHLSRFLTKPWYWHAHDPRAEWMLFFQADSMLCAASEQTVDDWLGYDFVGAPCPWSTHDGHHGGNGGLSMRKISSMQRITNDRRPDIIRQDNTHSNWRQYHGTPHEAEDWWALSRIEMLVPDARWPEDRSQNTFSISWGAQDAMRPLGVHRGFVGSSVTVPSYS</sequence>
<dbReference type="STRING" id="56484.A0A1Y2F2L9"/>
<feature type="domain" description="DUF5672" evidence="2">
    <location>
        <begin position="172"/>
        <end position="333"/>
    </location>
</feature>
<keyword evidence="1" id="KW-0812">Transmembrane</keyword>
<accession>A0A1Y2F2L9</accession>
<keyword evidence="4" id="KW-1185">Reference proteome</keyword>
<dbReference type="AlphaFoldDB" id="A0A1Y2F2L9"/>
<keyword evidence="1" id="KW-0472">Membrane</keyword>
<organism evidence="3 4">
    <name type="scientific">Protomyces lactucae-debilis</name>
    <dbReference type="NCBI Taxonomy" id="2754530"/>
    <lineage>
        <taxon>Eukaryota</taxon>
        <taxon>Fungi</taxon>
        <taxon>Dikarya</taxon>
        <taxon>Ascomycota</taxon>
        <taxon>Taphrinomycotina</taxon>
        <taxon>Taphrinomycetes</taxon>
        <taxon>Taphrinales</taxon>
        <taxon>Protomycetaceae</taxon>
        <taxon>Protomyces</taxon>
    </lineage>
</organism>
<dbReference type="Proteomes" id="UP000193685">
    <property type="component" value="Unassembled WGS sequence"/>
</dbReference>
<feature type="transmembrane region" description="Helical" evidence="1">
    <location>
        <begin position="36"/>
        <end position="54"/>
    </location>
</feature>
<evidence type="ECO:0000259" key="2">
    <source>
        <dbReference type="Pfam" id="PF18922"/>
    </source>
</evidence>
<proteinExistence type="predicted"/>
<protein>
    <recommendedName>
        <fullName evidence="2">DUF5672 domain-containing protein</fullName>
    </recommendedName>
</protein>
<name>A0A1Y2F2L9_PROLT</name>